<dbReference type="Gene3D" id="3.40.50.300">
    <property type="entry name" value="P-loop containing nucleotide triphosphate hydrolases"/>
    <property type="match status" value="1"/>
</dbReference>
<dbReference type="SUPFAM" id="SSF48024">
    <property type="entry name" value="N-terminal domain of DnaB helicase"/>
    <property type="match status" value="1"/>
</dbReference>
<accession>A0A649VMB3</accession>
<dbReference type="InterPro" id="IPR036185">
    <property type="entry name" value="DNA_heli_DnaB-like_N_sf"/>
</dbReference>
<organism evidence="12 13">
    <name type="scientific">Mycobacterium phage TyDawg</name>
    <dbReference type="NCBI Taxonomy" id="2656612"/>
    <lineage>
        <taxon>Viruses</taxon>
        <taxon>Duplodnaviria</taxon>
        <taxon>Heunggongvirae</taxon>
        <taxon>Uroviricota</taxon>
        <taxon>Caudoviricetes</taxon>
        <taxon>Vilmaviridae</taxon>
        <taxon>Mclasvirinae</taxon>
        <taxon>Bongovirus</taxon>
        <taxon>Bongovirus bongo</taxon>
    </lineage>
</organism>
<dbReference type="Gene3D" id="1.10.860.10">
    <property type="entry name" value="DNAb Helicase, Chain A"/>
    <property type="match status" value="1"/>
</dbReference>
<evidence type="ECO:0000256" key="2">
    <source>
        <dbReference type="ARBA" id="ARBA00022705"/>
    </source>
</evidence>
<dbReference type="GO" id="GO:0016787">
    <property type="term" value="F:hydrolase activity"/>
    <property type="evidence" value="ECO:0007669"/>
    <property type="project" value="UniProtKB-KW"/>
</dbReference>
<feature type="domain" description="SF4 helicase" evidence="11">
    <location>
        <begin position="167"/>
        <end position="428"/>
    </location>
</feature>
<keyword evidence="6" id="KW-0067">ATP-binding</keyword>
<evidence type="ECO:0000256" key="1">
    <source>
        <dbReference type="ARBA" id="ARBA00008428"/>
    </source>
</evidence>
<protein>
    <recommendedName>
        <fullName evidence="9">DNA 5'-3' helicase</fullName>
        <ecNumber evidence="9">5.6.2.3</ecNumber>
    </recommendedName>
</protein>
<keyword evidence="8" id="KW-0413">Isomerase</keyword>
<comment type="catalytic activity">
    <reaction evidence="10">
        <text>ATP + H2O = ADP + phosphate + H(+)</text>
        <dbReference type="Rhea" id="RHEA:13065"/>
        <dbReference type="ChEBI" id="CHEBI:15377"/>
        <dbReference type="ChEBI" id="CHEBI:15378"/>
        <dbReference type="ChEBI" id="CHEBI:30616"/>
        <dbReference type="ChEBI" id="CHEBI:43474"/>
        <dbReference type="ChEBI" id="CHEBI:456216"/>
        <dbReference type="EC" id="5.6.2.3"/>
    </reaction>
</comment>
<dbReference type="GO" id="GO:0043139">
    <property type="term" value="F:5'-3' DNA helicase activity"/>
    <property type="evidence" value="ECO:0007669"/>
    <property type="project" value="UniProtKB-EC"/>
</dbReference>
<evidence type="ECO:0000256" key="9">
    <source>
        <dbReference type="ARBA" id="ARBA00044969"/>
    </source>
</evidence>
<evidence type="ECO:0000313" key="13">
    <source>
        <dbReference type="Proteomes" id="UP000424301"/>
    </source>
</evidence>
<dbReference type="PROSITE" id="PS51199">
    <property type="entry name" value="SF4_HELICASE"/>
    <property type="match status" value="1"/>
</dbReference>
<dbReference type="EMBL" id="MN586024">
    <property type="protein sequence ID" value="QGJ93215.1"/>
    <property type="molecule type" value="Genomic_DNA"/>
</dbReference>
<evidence type="ECO:0000256" key="5">
    <source>
        <dbReference type="ARBA" id="ARBA00022806"/>
    </source>
</evidence>
<evidence type="ECO:0000256" key="8">
    <source>
        <dbReference type="ARBA" id="ARBA00023235"/>
    </source>
</evidence>
<evidence type="ECO:0000256" key="7">
    <source>
        <dbReference type="ARBA" id="ARBA00023125"/>
    </source>
</evidence>
<dbReference type="InterPro" id="IPR007693">
    <property type="entry name" value="DNA_helicase_DnaB-like_N"/>
</dbReference>
<comment type="similarity">
    <text evidence="1">Belongs to the helicase family. DnaB subfamily.</text>
</comment>
<dbReference type="EC" id="5.6.2.3" evidence="9"/>
<evidence type="ECO:0000256" key="3">
    <source>
        <dbReference type="ARBA" id="ARBA00022741"/>
    </source>
</evidence>
<evidence type="ECO:0000256" key="4">
    <source>
        <dbReference type="ARBA" id="ARBA00022801"/>
    </source>
</evidence>
<dbReference type="Pfam" id="PF03796">
    <property type="entry name" value="DnaB_C"/>
    <property type="match status" value="1"/>
</dbReference>
<evidence type="ECO:0000313" key="12">
    <source>
        <dbReference type="EMBL" id="QGJ93215.1"/>
    </source>
</evidence>
<dbReference type="InterPro" id="IPR027417">
    <property type="entry name" value="P-loop_NTPase"/>
</dbReference>
<evidence type="ECO:0000256" key="6">
    <source>
        <dbReference type="ARBA" id="ARBA00022840"/>
    </source>
</evidence>
<dbReference type="InterPro" id="IPR007694">
    <property type="entry name" value="DNA_helicase_DnaB-like_C"/>
</dbReference>
<sequence>MPDGNQPAYDERAEQSVLGAILHNPDVFGDLKKLKAEHFFLPAHEVIFATLSQMYVDDQKIDSITVFAKLSENQDLRRVGGAPYLADLLQAFKSAQNVSAYADIVIDKWRIRQINSLGQRFQTISASTNDVDSALDAARRFLDEVDEQQDMDAVNFRDLFQIWTEAQEDDRPAIETPFIGLNDRLAGGFHRQRLYVIGARPGCGKTILGAQCALYAAQMHHKALIFSLELSKEDLMGRILACGARADYGQITAKRMSTETLAKVTRWASAAANLTLEVDDRPDHTIESIAQACRIKKQREGLDFVFIDYLQLVEQSKGQNRVEAVDHMAARARQIARKLDCVVVVAAQLNRKIEDNGGKPRLPTKSDFRESGGIEQTADAALVLSRPVDENGEEADKMPMMNLTLVKNRTGMEGTMQLRERFDMAMFQ</sequence>
<reference evidence="12 13" key="1">
    <citation type="submission" date="2019-10" db="EMBL/GenBank/DDBJ databases">
        <authorList>
            <person name="Abad L.A."/>
            <person name="Garlena R.A."/>
            <person name="Russell D.A."/>
            <person name="Pope W.H."/>
            <person name="Jacobs-Sera D."/>
            <person name="Hatfull G.F."/>
        </authorList>
    </citation>
    <scope>NUCLEOTIDE SEQUENCE [LARGE SCALE GENOMIC DNA]</scope>
</reference>
<dbReference type="Proteomes" id="UP000424301">
    <property type="component" value="Segment"/>
</dbReference>
<dbReference type="SUPFAM" id="SSF52540">
    <property type="entry name" value="P-loop containing nucleoside triphosphate hydrolases"/>
    <property type="match status" value="1"/>
</dbReference>
<keyword evidence="5 12" id="KW-0347">Helicase</keyword>
<gene>
    <name evidence="12" type="primary">69</name>
    <name evidence="12" type="ORF">SEA_TYDAWG_69</name>
</gene>
<dbReference type="GO" id="GO:0006260">
    <property type="term" value="P:DNA replication"/>
    <property type="evidence" value="ECO:0007669"/>
    <property type="project" value="UniProtKB-KW"/>
</dbReference>
<keyword evidence="4" id="KW-0378">Hydrolase</keyword>
<dbReference type="PANTHER" id="PTHR30153:SF2">
    <property type="entry name" value="REPLICATIVE DNA HELICASE"/>
    <property type="match status" value="1"/>
</dbReference>
<keyword evidence="7" id="KW-0238">DNA-binding</keyword>
<proteinExistence type="inferred from homology"/>
<dbReference type="GO" id="GO:0003677">
    <property type="term" value="F:DNA binding"/>
    <property type="evidence" value="ECO:0007669"/>
    <property type="project" value="UniProtKB-KW"/>
</dbReference>
<keyword evidence="3" id="KW-0547">Nucleotide-binding</keyword>
<name>A0A649VMB3_9CAUD</name>
<dbReference type="InterPro" id="IPR016136">
    <property type="entry name" value="DNA_helicase_N/primase_C"/>
</dbReference>
<evidence type="ECO:0000259" key="11">
    <source>
        <dbReference type="PROSITE" id="PS51199"/>
    </source>
</evidence>
<dbReference type="PANTHER" id="PTHR30153">
    <property type="entry name" value="REPLICATIVE DNA HELICASE DNAB"/>
    <property type="match status" value="1"/>
</dbReference>
<dbReference type="GO" id="GO:0005524">
    <property type="term" value="F:ATP binding"/>
    <property type="evidence" value="ECO:0007669"/>
    <property type="project" value="UniProtKB-KW"/>
</dbReference>
<keyword evidence="2" id="KW-0235">DNA replication</keyword>
<dbReference type="Pfam" id="PF00772">
    <property type="entry name" value="DnaB"/>
    <property type="match status" value="1"/>
</dbReference>
<evidence type="ECO:0000256" key="10">
    <source>
        <dbReference type="ARBA" id="ARBA00048954"/>
    </source>
</evidence>